<dbReference type="GO" id="GO:0016042">
    <property type="term" value="P:lipid catabolic process"/>
    <property type="evidence" value="ECO:0007669"/>
    <property type="project" value="InterPro"/>
</dbReference>
<protein>
    <submittedName>
        <fullName evidence="1">Unannotated protein</fullName>
    </submittedName>
</protein>
<dbReference type="GO" id="GO:0004806">
    <property type="term" value="F:triacylglycerol lipase activity"/>
    <property type="evidence" value="ECO:0007669"/>
    <property type="project" value="InterPro"/>
</dbReference>
<accession>A0A6J7E172</accession>
<dbReference type="Pfam" id="PF03583">
    <property type="entry name" value="LIP"/>
    <property type="match status" value="1"/>
</dbReference>
<dbReference type="AlphaFoldDB" id="A0A6J7E172"/>
<proteinExistence type="predicted"/>
<gene>
    <name evidence="1" type="ORF">UFOPK3423_00915</name>
</gene>
<dbReference type="SUPFAM" id="SSF53474">
    <property type="entry name" value="alpha/beta-Hydrolases"/>
    <property type="match status" value="1"/>
</dbReference>
<dbReference type="InterPro" id="IPR029058">
    <property type="entry name" value="AB_hydrolase_fold"/>
</dbReference>
<organism evidence="1">
    <name type="scientific">freshwater metagenome</name>
    <dbReference type="NCBI Taxonomy" id="449393"/>
    <lineage>
        <taxon>unclassified sequences</taxon>
        <taxon>metagenomes</taxon>
        <taxon>ecological metagenomes</taxon>
    </lineage>
</organism>
<evidence type="ECO:0000313" key="1">
    <source>
        <dbReference type="EMBL" id="CAB4874309.1"/>
    </source>
</evidence>
<reference evidence="1" key="1">
    <citation type="submission" date="2020-05" db="EMBL/GenBank/DDBJ databases">
        <authorList>
            <person name="Chiriac C."/>
            <person name="Salcher M."/>
            <person name="Ghai R."/>
            <person name="Kavagutti S V."/>
        </authorList>
    </citation>
    <scope>NUCLEOTIDE SEQUENCE</scope>
</reference>
<dbReference type="InterPro" id="IPR005152">
    <property type="entry name" value="Lipase_secreted"/>
</dbReference>
<dbReference type="PANTHER" id="PTHR34853:SF1">
    <property type="entry name" value="LIPASE 5"/>
    <property type="match status" value="1"/>
</dbReference>
<name>A0A6J7E172_9ZZZZ</name>
<dbReference type="PANTHER" id="PTHR34853">
    <property type="match status" value="1"/>
</dbReference>
<sequence length="399" mass="40996">MPRIIRRITTGAVLACTAAALAPVAANAAFTPGPAGDAFYAPPASLPSGQGKLIWARKATGLVALKNAKATYRVLYTSKGINGMPVAVSGLVSLPKSKAPKTGWKVITWGHGTTGLADICAPSRTTATSSFKSYVNYSDATLNRWLKRGWVVVRSDFEGLGTPGQHPYLVGTSEGIGMVDIVRAARGLDKRVGKSFAIAGHSQGAHGALFAGGLAKIVAPELKLKAVVAYAPASHLKEQAALLGNLTTPNGLSGLAIMIAKGAALVTPGYDLDTVLADAAKALLPKLDTDCVDTIGSPSAFGAISPASLVTGGQTLDGLYPALEDTNPAVKINVPTLILQGGADTTVFKGFTDLLVPELKAKGTKVTYVVYATANHGGIVTDTPKAAKKADSFLAKLLK</sequence>
<dbReference type="Gene3D" id="3.40.50.1820">
    <property type="entry name" value="alpha/beta hydrolase"/>
    <property type="match status" value="2"/>
</dbReference>
<dbReference type="PIRSF" id="PIRSF029171">
    <property type="entry name" value="Esterase_LipA"/>
    <property type="match status" value="1"/>
</dbReference>
<dbReference type="EMBL" id="CAFBLQ010000090">
    <property type="protein sequence ID" value="CAB4874309.1"/>
    <property type="molecule type" value="Genomic_DNA"/>
</dbReference>